<gene>
    <name evidence="1" type="ORF">SAMN05421833_12980</name>
</gene>
<evidence type="ECO:0000313" key="1">
    <source>
        <dbReference type="EMBL" id="SIS12520.1"/>
    </source>
</evidence>
<accession>A0A1N7GJ11</accession>
<reference evidence="2" key="1">
    <citation type="submission" date="2017-01" db="EMBL/GenBank/DDBJ databases">
        <authorList>
            <person name="Varghese N."/>
            <person name="Submissions S."/>
        </authorList>
    </citation>
    <scope>NUCLEOTIDE SEQUENCE [LARGE SCALE GENOMIC DNA]</scope>
    <source>
        <strain evidence="2">ATCC 12950</strain>
    </source>
</reference>
<evidence type="ECO:0000313" key="2">
    <source>
        <dbReference type="Proteomes" id="UP000186096"/>
    </source>
</evidence>
<sequence>MLDYFRRVLAEHYAADKMLGPRSLLKPVLAQIEVLDDLRRSARTAHVDPLLQIMAQYAEMAGWLHQDLGEVPAAFTWSRRAGRVGAGRRG</sequence>
<proteinExistence type="predicted"/>
<dbReference type="STRING" id="58117.SAMN05421833_12980"/>
<keyword evidence="2" id="KW-1185">Reference proteome</keyword>
<dbReference type="Proteomes" id="UP000186096">
    <property type="component" value="Unassembled WGS sequence"/>
</dbReference>
<name>A0A1N7GJ11_9ACTN</name>
<dbReference type="EMBL" id="FTNI01000029">
    <property type="protein sequence ID" value="SIS12520.1"/>
    <property type="molecule type" value="Genomic_DNA"/>
</dbReference>
<organism evidence="1 2">
    <name type="scientific">Microbispora rosea</name>
    <dbReference type="NCBI Taxonomy" id="58117"/>
    <lineage>
        <taxon>Bacteria</taxon>
        <taxon>Bacillati</taxon>
        <taxon>Actinomycetota</taxon>
        <taxon>Actinomycetes</taxon>
        <taxon>Streptosporangiales</taxon>
        <taxon>Streptosporangiaceae</taxon>
        <taxon>Microbispora</taxon>
    </lineage>
</organism>
<protein>
    <submittedName>
        <fullName evidence="1">Uncharacterized protein</fullName>
    </submittedName>
</protein>
<dbReference type="AlphaFoldDB" id="A0A1N7GJ11"/>